<name>A0ABN2JCB6_9ACTN</name>
<keyword evidence="1" id="KW-1133">Transmembrane helix</keyword>
<feature type="transmembrane region" description="Helical" evidence="1">
    <location>
        <begin position="99"/>
        <end position="123"/>
    </location>
</feature>
<sequence length="283" mass="30459">MSPPTDEATAPPWNSHGLAYVPSVLARPVILTVAAGLWMALGAVGVVLALWFVGQWLRTGGDPDWLPFFIGLFLLSLTVGCLGWGLLRGIPWTRVALTFVGAPFLVSGCGSLFAIAAMVLMHLPPSGVWLVQRPDRRRPMDEDYLSAYDVRSADSLPVNIREELALRDEWKAGITDRARHLAAWGIVFAVVVDGQDRRYQVLGADGRGELPEGIDGSLTAADIHAVAPGVMHAALRIVAHVEREAAVRPELGLRVEAMAAGSGLCPHCLPTLENLGIDVEEVR</sequence>
<proteinExistence type="predicted"/>
<keyword evidence="1" id="KW-0812">Transmembrane</keyword>
<evidence type="ECO:0000313" key="2">
    <source>
        <dbReference type="EMBL" id="GAA1721645.1"/>
    </source>
</evidence>
<reference evidence="2 3" key="1">
    <citation type="journal article" date="2019" name="Int. J. Syst. Evol. Microbiol.">
        <title>The Global Catalogue of Microorganisms (GCM) 10K type strain sequencing project: providing services to taxonomists for standard genome sequencing and annotation.</title>
        <authorList>
            <consortium name="The Broad Institute Genomics Platform"/>
            <consortium name="The Broad Institute Genome Sequencing Center for Infectious Disease"/>
            <person name="Wu L."/>
            <person name="Ma J."/>
        </authorList>
    </citation>
    <scope>NUCLEOTIDE SEQUENCE [LARGE SCALE GENOMIC DNA]</scope>
    <source>
        <strain evidence="2 3">JCM 14718</strain>
    </source>
</reference>
<protein>
    <submittedName>
        <fullName evidence="2">Uncharacterized protein</fullName>
    </submittedName>
</protein>
<feature type="transmembrane region" description="Helical" evidence="1">
    <location>
        <begin position="65"/>
        <end position="87"/>
    </location>
</feature>
<comment type="caution">
    <text evidence="2">The sequence shown here is derived from an EMBL/GenBank/DDBJ whole genome shotgun (WGS) entry which is preliminary data.</text>
</comment>
<dbReference type="Proteomes" id="UP001500618">
    <property type="component" value="Unassembled WGS sequence"/>
</dbReference>
<accession>A0ABN2JCB6</accession>
<dbReference type="RefSeq" id="WP_344315406.1">
    <property type="nucleotide sequence ID" value="NZ_BAAANY010000047.1"/>
</dbReference>
<keyword evidence="1" id="KW-0472">Membrane</keyword>
<evidence type="ECO:0000313" key="3">
    <source>
        <dbReference type="Proteomes" id="UP001500618"/>
    </source>
</evidence>
<evidence type="ECO:0000256" key="1">
    <source>
        <dbReference type="SAM" id="Phobius"/>
    </source>
</evidence>
<organism evidence="2 3">
    <name type="scientific">Fodinicola feengrottensis</name>
    <dbReference type="NCBI Taxonomy" id="435914"/>
    <lineage>
        <taxon>Bacteria</taxon>
        <taxon>Bacillati</taxon>
        <taxon>Actinomycetota</taxon>
        <taxon>Actinomycetes</taxon>
        <taxon>Mycobacteriales</taxon>
        <taxon>Fodinicola</taxon>
    </lineage>
</organism>
<gene>
    <name evidence="2" type="ORF">GCM10009765_82270</name>
</gene>
<dbReference type="EMBL" id="BAAANY010000047">
    <property type="protein sequence ID" value="GAA1721645.1"/>
    <property type="molecule type" value="Genomic_DNA"/>
</dbReference>
<feature type="transmembrane region" description="Helical" evidence="1">
    <location>
        <begin position="29"/>
        <end position="53"/>
    </location>
</feature>
<keyword evidence="3" id="KW-1185">Reference proteome</keyword>